<reference evidence="10 11" key="1">
    <citation type="submission" date="2023-02" db="EMBL/GenBank/DDBJ databases">
        <title>Encephalitozoon hellem ATCC 50451 complete genome.</title>
        <authorList>
            <person name="Mascarenhas dos Santos A.C."/>
            <person name="Julian A.T."/>
            <person name="Pombert J.-F."/>
        </authorList>
    </citation>
    <scope>NUCLEOTIDE SEQUENCE [LARGE SCALE GENOMIC DNA]</scope>
    <source>
        <strain evidence="10 11">ATCC 50451</strain>
    </source>
</reference>
<evidence type="ECO:0000256" key="3">
    <source>
        <dbReference type="ARBA" id="ARBA00022692"/>
    </source>
</evidence>
<evidence type="ECO:0000256" key="1">
    <source>
        <dbReference type="ARBA" id="ARBA00009727"/>
    </source>
</evidence>
<gene>
    <name evidence="10" type="ORF">PFJ87_01g01580</name>
</gene>
<dbReference type="EMBL" id="CP119062">
    <property type="protein sequence ID" value="WEL37904.1"/>
    <property type="molecule type" value="Genomic_DNA"/>
</dbReference>
<feature type="transmembrane region" description="Helical" evidence="9">
    <location>
        <begin position="160"/>
        <end position="177"/>
    </location>
</feature>
<evidence type="ECO:0000256" key="8">
    <source>
        <dbReference type="ARBA" id="ARBA00023136"/>
    </source>
</evidence>
<evidence type="ECO:0000256" key="2">
    <source>
        <dbReference type="ARBA" id="ARBA00022448"/>
    </source>
</evidence>
<name>A0ABY8CGA6_ENCHE</name>
<dbReference type="InterPro" id="IPR005578">
    <property type="entry name" value="Yif1_fam"/>
</dbReference>
<keyword evidence="8 9" id="KW-0472">Membrane</keyword>
<evidence type="ECO:0000256" key="5">
    <source>
        <dbReference type="ARBA" id="ARBA00022927"/>
    </source>
</evidence>
<feature type="transmembrane region" description="Helical" evidence="9">
    <location>
        <begin position="76"/>
        <end position="96"/>
    </location>
</feature>
<dbReference type="PANTHER" id="PTHR14083:SF0">
    <property type="entry name" value="YIP1D-INTERACTING FACTOR 1, ISOFORM C"/>
    <property type="match status" value="1"/>
</dbReference>
<comment type="similarity">
    <text evidence="1 9">Belongs to the YIF1 family.</text>
</comment>
<feature type="transmembrane region" description="Helical" evidence="9">
    <location>
        <begin position="197"/>
        <end position="213"/>
    </location>
</feature>
<keyword evidence="11" id="KW-1185">Reference proteome</keyword>
<accession>A0ABY8CGA6</accession>
<dbReference type="Proteomes" id="UP001217963">
    <property type="component" value="Chromosome I"/>
</dbReference>
<keyword evidence="7 9" id="KW-0333">Golgi apparatus</keyword>
<evidence type="ECO:0000256" key="9">
    <source>
        <dbReference type="RuleBase" id="RU368073"/>
    </source>
</evidence>
<keyword evidence="2 9" id="KW-0813">Transport</keyword>
<organism evidence="10 11">
    <name type="scientific">Encephalitozoon hellem</name>
    <name type="common">Microsporidian parasite</name>
    <dbReference type="NCBI Taxonomy" id="27973"/>
    <lineage>
        <taxon>Eukaryota</taxon>
        <taxon>Fungi</taxon>
        <taxon>Fungi incertae sedis</taxon>
        <taxon>Microsporidia</taxon>
        <taxon>Unikaryonidae</taxon>
        <taxon>Encephalitozoon</taxon>
    </lineage>
</organism>
<keyword evidence="4 9" id="KW-0256">Endoplasmic reticulum</keyword>
<evidence type="ECO:0000313" key="11">
    <source>
        <dbReference type="Proteomes" id="UP001217963"/>
    </source>
</evidence>
<keyword evidence="3 9" id="KW-0812">Transmembrane</keyword>
<comment type="function">
    <text evidence="9">Has a role in transport between endoplasmic reticulum and Golgi.</text>
</comment>
<keyword evidence="5 9" id="KW-0653">Protein transport</keyword>
<evidence type="ECO:0000313" key="10">
    <source>
        <dbReference type="EMBL" id="WEL37904.1"/>
    </source>
</evidence>
<evidence type="ECO:0000256" key="7">
    <source>
        <dbReference type="ARBA" id="ARBA00023034"/>
    </source>
</evidence>
<evidence type="ECO:0000256" key="6">
    <source>
        <dbReference type="ARBA" id="ARBA00022989"/>
    </source>
</evidence>
<keyword evidence="6 9" id="KW-1133">Transmembrane helix</keyword>
<protein>
    <recommendedName>
        <fullName evidence="9">Protein YIF1</fullName>
    </recommendedName>
</protein>
<sequence length="214" mass="25067">MNFYTWIPMEIEIGREAIRRSTEYANKGLGGVSLKLFRNYFDIDNTFVLKKLVLILFPFNNKEWASEDEGMARPELYIPIMSFVSYVLVRALFLGFEGMFSPERLGIVFTRLFFLEAMCVLFTRASGYFFDVALGTLDVIAYSGYKYVIAVILQLNKVQYVKMIVGVYLYVSFFIFLSRSLKRRVMDRGVERMRRAYYLFGIVIIQEFIVFLLS</sequence>
<dbReference type="PANTHER" id="PTHR14083">
    <property type="entry name" value="YIP1 INTERACTING FACTOR HOMOLOG YIF1 PROTEIN"/>
    <property type="match status" value="1"/>
</dbReference>
<proteinExistence type="inferred from homology"/>
<comment type="subcellular location">
    <subcellularLocation>
        <location evidence="9">Endoplasmic reticulum membrane</location>
        <topology evidence="9">Multi-pass membrane protein</topology>
    </subcellularLocation>
    <subcellularLocation>
        <location evidence="9">Golgi apparatus membrane</location>
        <topology evidence="9">Multi-pass membrane protein</topology>
    </subcellularLocation>
</comment>
<dbReference type="Pfam" id="PF03878">
    <property type="entry name" value="YIF1"/>
    <property type="match status" value="1"/>
</dbReference>
<evidence type="ECO:0000256" key="4">
    <source>
        <dbReference type="ARBA" id="ARBA00022824"/>
    </source>
</evidence>